<feature type="domain" description="D-isomer specific 2-hydroxyacid dehydrogenase NAD-binding" evidence="12">
    <location>
        <begin position="113"/>
        <end position="286"/>
    </location>
</feature>
<dbReference type="InterPro" id="IPR006140">
    <property type="entry name" value="D-isomer_DH_NAD-bd"/>
</dbReference>
<dbReference type="Gene3D" id="3.30.1330.90">
    <property type="entry name" value="D-3-phosphoglycerate dehydrogenase, domain 3"/>
    <property type="match status" value="1"/>
</dbReference>
<comment type="catalytic activity">
    <reaction evidence="9 10">
        <text>(2R)-3-phosphoglycerate + NAD(+) = 3-phosphooxypyruvate + NADH + H(+)</text>
        <dbReference type="Rhea" id="RHEA:12641"/>
        <dbReference type="ChEBI" id="CHEBI:15378"/>
        <dbReference type="ChEBI" id="CHEBI:18110"/>
        <dbReference type="ChEBI" id="CHEBI:57540"/>
        <dbReference type="ChEBI" id="CHEBI:57945"/>
        <dbReference type="ChEBI" id="CHEBI:58272"/>
        <dbReference type="EC" id="1.1.1.95"/>
    </reaction>
</comment>
<proteinExistence type="inferred from homology"/>
<dbReference type="GO" id="GO:0006564">
    <property type="term" value="P:L-serine biosynthetic process"/>
    <property type="evidence" value="ECO:0007669"/>
    <property type="project" value="UniProtKB-KW"/>
</dbReference>
<evidence type="ECO:0000259" key="12">
    <source>
        <dbReference type="Pfam" id="PF02826"/>
    </source>
</evidence>
<dbReference type="Pfam" id="PF00389">
    <property type="entry name" value="2-Hacid_dh"/>
    <property type="match status" value="1"/>
</dbReference>
<evidence type="ECO:0000256" key="5">
    <source>
        <dbReference type="ARBA" id="ARBA00022990"/>
    </source>
</evidence>
<feature type="domain" description="D-3-phosphoglycerate dehydrogenase ASB" evidence="13">
    <location>
        <begin position="331"/>
        <end position="407"/>
    </location>
</feature>
<dbReference type="CDD" id="cd12173">
    <property type="entry name" value="PGDH_4"/>
    <property type="match status" value="1"/>
</dbReference>
<dbReference type="OMA" id="NIAGMQV"/>
<evidence type="ECO:0000256" key="4">
    <source>
        <dbReference type="ARBA" id="ARBA00022553"/>
    </source>
</evidence>
<evidence type="ECO:0000313" key="15">
    <source>
        <dbReference type="Proteomes" id="UP000694892"/>
    </source>
</evidence>
<keyword evidence="6 10" id="KW-0560">Oxidoreductase</keyword>
<accession>A0A974H1U7</accession>
<dbReference type="InterPro" id="IPR006139">
    <property type="entry name" value="D-isomer_2_OHA_DH_cat_dom"/>
</dbReference>
<keyword evidence="8 10" id="KW-0718">Serine biosynthesis</keyword>
<dbReference type="SUPFAM" id="SSF51735">
    <property type="entry name" value="NAD(P)-binding Rossmann-fold domains"/>
    <property type="match status" value="1"/>
</dbReference>
<dbReference type="EMBL" id="CM004483">
    <property type="protein sequence ID" value="OCT61864.1"/>
    <property type="molecule type" value="Genomic_DNA"/>
</dbReference>
<dbReference type="Pfam" id="PF02826">
    <property type="entry name" value="2-Hacid_dh_C"/>
    <property type="match status" value="1"/>
</dbReference>
<evidence type="ECO:0000259" key="11">
    <source>
        <dbReference type="Pfam" id="PF00389"/>
    </source>
</evidence>
<keyword evidence="4" id="KW-0597">Phosphoprotein</keyword>
<dbReference type="InterPro" id="IPR045626">
    <property type="entry name" value="PGDH_ASB_dom"/>
</dbReference>
<gene>
    <name evidence="14" type="ORF">XELAEV_18047894mg</name>
</gene>
<dbReference type="InterPro" id="IPR006236">
    <property type="entry name" value="PGDH"/>
</dbReference>
<dbReference type="PANTHER" id="PTHR42938:SF22">
    <property type="entry name" value="D-3-PHOSPHOGLYCERATE DEHYDROGENASE"/>
    <property type="match status" value="1"/>
</dbReference>
<dbReference type="AlphaFoldDB" id="A0A974H1U7"/>
<dbReference type="Gene3D" id="3.40.50.720">
    <property type="entry name" value="NAD(P)-binding Rossmann-like Domain"/>
    <property type="match status" value="2"/>
</dbReference>
<evidence type="ECO:0000256" key="3">
    <source>
        <dbReference type="ARBA" id="ARBA00011881"/>
    </source>
</evidence>
<comment type="similarity">
    <text evidence="2 10">Belongs to the D-isomer specific 2-hydroxyacid dehydrogenase family.</text>
</comment>
<dbReference type="SUPFAM" id="SSF52283">
    <property type="entry name" value="Formate/glycerate dehydrogenase catalytic domain-like"/>
    <property type="match status" value="1"/>
</dbReference>
<dbReference type="EC" id="1.1.1.95" evidence="10"/>
<evidence type="ECO:0000256" key="2">
    <source>
        <dbReference type="ARBA" id="ARBA00005854"/>
    </source>
</evidence>
<comment type="subunit">
    <text evidence="3">Homotetramer.</text>
</comment>
<dbReference type="InterPro" id="IPR029752">
    <property type="entry name" value="D-isomer_DH_CS1"/>
</dbReference>
<name>A0A974H1U7_XENLA</name>
<dbReference type="PROSITE" id="PS00065">
    <property type="entry name" value="D_2_HYDROXYACID_DH_1"/>
    <property type="match status" value="1"/>
</dbReference>
<dbReference type="InterPro" id="IPR036291">
    <property type="entry name" value="NAD(P)-bd_dom_sf"/>
</dbReference>
<dbReference type="NCBIfam" id="TIGR01327">
    <property type="entry name" value="PGDH"/>
    <property type="match status" value="1"/>
</dbReference>
<dbReference type="Pfam" id="PF19304">
    <property type="entry name" value="PGDH_inter"/>
    <property type="match status" value="1"/>
</dbReference>
<dbReference type="Proteomes" id="UP000694892">
    <property type="component" value="Chromosome 9_10S"/>
</dbReference>
<evidence type="ECO:0000259" key="13">
    <source>
        <dbReference type="Pfam" id="PF19304"/>
    </source>
</evidence>
<keyword evidence="5" id="KW-0007">Acetylation</keyword>
<protein>
    <recommendedName>
        <fullName evidence="10">D-3-phosphoglycerate dehydrogenase</fullName>
        <ecNumber evidence="10">1.1.1.95</ecNumber>
    </recommendedName>
</protein>
<dbReference type="FunFam" id="3.40.50.720:FF:000021">
    <property type="entry name" value="D-3-phosphoglycerate dehydrogenase"/>
    <property type="match status" value="1"/>
</dbReference>
<evidence type="ECO:0000256" key="6">
    <source>
        <dbReference type="ARBA" id="ARBA00023002"/>
    </source>
</evidence>
<dbReference type="SUPFAM" id="SSF143548">
    <property type="entry name" value="Serine metabolism enzymes domain"/>
    <property type="match status" value="1"/>
</dbReference>
<dbReference type="FunFam" id="3.30.1330.90:FF:000005">
    <property type="entry name" value="D-3-phosphoglycerate dehydrogenase"/>
    <property type="match status" value="1"/>
</dbReference>
<evidence type="ECO:0000256" key="9">
    <source>
        <dbReference type="ARBA" id="ARBA00048731"/>
    </source>
</evidence>
<dbReference type="InterPro" id="IPR029009">
    <property type="entry name" value="ASB_dom_sf"/>
</dbReference>
<keyword evidence="7 10" id="KW-0520">NAD</keyword>
<dbReference type="PANTHER" id="PTHR42938">
    <property type="entry name" value="FORMATE DEHYDROGENASE 1"/>
    <property type="match status" value="1"/>
</dbReference>
<dbReference type="GO" id="GO:0051287">
    <property type="term" value="F:NAD binding"/>
    <property type="evidence" value="ECO:0007669"/>
    <property type="project" value="UniProtKB-UniRule"/>
</dbReference>
<evidence type="ECO:0000256" key="10">
    <source>
        <dbReference type="RuleBase" id="RU363003"/>
    </source>
</evidence>
<evidence type="ECO:0000256" key="1">
    <source>
        <dbReference type="ARBA" id="ARBA00005216"/>
    </source>
</evidence>
<evidence type="ECO:0000313" key="14">
    <source>
        <dbReference type="EMBL" id="OCT61864.1"/>
    </source>
</evidence>
<comment type="pathway">
    <text evidence="1 10">Amino-acid biosynthesis; L-serine biosynthesis; L-serine from 3-phospho-D-glycerate: step 1/3.</text>
</comment>
<organism evidence="14 15">
    <name type="scientific">Xenopus laevis</name>
    <name type="common">African clawed frog</name>
    <dbReference type="NCBI Taxonomy" id="8355"/>
    <lineage>
        <taxon>Eukaryota</taxon>
        <taxon>Metazoa</taxon>
        <taxon>Chordata</taxon>
        <taxon>Craniata</taxon>
        <taxon>Vertebrata</taxon>
        <taxon>Euteleostomi</taxon>
        <taxon>Amphibia</taxon>
        <taxon>Batrachia</taxon>
        <taxon>Anura</taxon>
        <taxon>Pipoidea</taxon>
        <taxon>Pipidae</taxon>
        <taxon>Xenopodinae</taxon>
        <taxon>Xenopus</taxon>
        <taxon>Xenopus</taxon>
    </lineage>
</organism>
<evidence type="ECO:0000256" key="7">
    <source>
        <dbReference type="ARBA" id="ARBA00023027"/>
    </source>
</evidence>
<dbReference type="GO" id="GO:0004617">
    <property type="term" value="F:phosphoglycerate dehydrogenase activity"/>
    <property type="evidence" value="ECO:0007669"/>
    <property type="project" value="UniProtKB-EC"/>
</dbReference>
<reference evidence="15" key="1">
    <citation type="journal article" date="2016" name="Nature">
        <title>Genome evolution in the allotetraploid frog Xenopus laevis.</title>
        <authorList>
            <person name="Session A.M."/>
            <person name="Uno Y."/>
            <person name="Kwon T."/>
            <person name="Chapman J.A."/>
            <person name="Toyoda A."/>
            <person name="Takahashi S."/>
            <person name="Fukui A."/>
            <person name="Hikosaka A."/>
            <person name="Suzuki A."/>
            <person name="Kondo M."/>
            <person name="van Heeringen S.J."/>
            <person name="Quigley I."/>
            <person name="Heinz S."/>
            <person name="Ogino H."/>
            <person name="Ochi H."/>
            <person name="Hellsten U."/>
            <person name="Lyons J.B."/>
            <person name="Simakov O."/>
            <person name="Putnam N."/>
            <person name="Stites J."/>
            <person name="Kuroki Y."/>
            <person name="Tanaka T."/>
            <person name="Michiue T."/>
            <person name="Watanabe M."/>
            <person name="Bogdanovic O."/>
            <person name="Lister R."/>
            <person name="Georgiou G."/>
            <person name="Paranjpe S.S."/>
            <person name="van Kruijsbergen I."/>
            <person name="Shu S."/>
            <person name="Carlson J."/>
            <person name="Kinoshita T."/>
            <person name="Ohta Y."/>
            <person name="Mawaribuchi S."/>
            <person name="Jenkins J."/>
            <person name="Grimwood J."/>
            <person name="Schmutz J."/>
            <person name="Mitros T."/>
            <person name="Mozaffari S.V."/>
            <person name="Suzuki Y."/>
            <person name="Haramoto Y."/>
            <person name="Yamamoto T.S."/>
            <person name="Takagi C."/>
            <person name="Heald R."/>
            <person name="Miller K."/>
            <person name="Haudenschild C."/>
            <person name="Kitzman J."/>
            <person name="Nakayama T."/>
            <person name="Izutsu Y."/>
            <person name="Robert J."/>
            <person name="Fortriede J."/>
            <person name="Burns K."/>
            <person name="Lotay V."/>
            <person name="Karimi K."/>
            <person name="Yasuoka Y."/>
            <person name="Dichmann D.S."/>
            <person name="Flajnik M.F."/>
            <person name="Houston D.W."/>
            <person name="Shendure J."/>
            <person name="DuPasquier L."/>
            <person name="Vize P.D."/>
            <person name="Zorn A.M."/>
            <person name="Ito M."/>
            <person name="Marcotte E.M."/>
            <person name="Wallingford J.B."/>
            <person name="Ito Y."/>
            <person name="Asashima M."/>
            <person name="Ueno N."/>
            <person name="Matsuda Y."/>
            <person name="Veenstra G.J."/>
            <person name="Fujiyama A."/>
            <person name="Harland R.M."/>
            <person name="Taira M."/>
            <person name="Rokhsar D.S."/>
        </authorList>
    </citation>
    <scope>NUCLEOTIDE SEQUENCE [LARGE SCALE GENOMIC DNA]</scope>
    <source>
        <strain evidence="15">J</strain>
    </source>
</reference>
<evidence type="ECO:0000256" key="8">
    <source>
        <dbReference type="ARBA" id="ARBA00023299"/>
    </source>
</evidence>
<keyword evidence="10" id="KW-0028">Amino-acid biosynthesis</keyword>
<feature type="domain" description="D-isomer specific 2-hydroxyacid dehydrogenase catalytic" evidence="11">
    <location>
        <begin position="9"/>
        <end position="318"/>
    </location>
</feature>
<sequence length="509" mass="53829">MSLSDIRRVLISDSLAPACAQILRTQGGIEVTESPGLTHQQLLSQIQDYDGLIVRSATKVTAEVLTAGSRLKLVGRAGTGVDNVDVECATKNGIIVMNTPTGNSISAAELTCGLVLSLSRQIPQAAESMRAGKWDRKKFMGSELYGKTIGILGLGRIGKEVAIRMQSFQMRTIGYDPIIPAEVTAQFGVQQFPLEEIWEQCDYITVHTPLLPSTTGLINDAAFSKCKQGVKVINCARGGIIDEAALLRALQSGQCGGAGLDVFIEEPPRERALVEHPLVISLPHLGASTEEAQNRCGEEIAQQIVDLVKDRALVGAVNAPALFKAFSPETKPWIQLGEAMGNLLQTLLPGINGNVQVTTSGEILKDAGSFLCSAVTVGLLRGNKEKINLVNGSLFAKSTGIQVSSQHFSGAGEIRLEVSGGGIQLVGSLSDSIPCLLKIGTSEFRSPVTLHGTLILWEGSAPLLKLTEVLSEAGSQLEMLHVSNGHSVAGISSPVSDLSLLGPCIQITL</sequence>